<keyword evidence="8" id="KW-0418">Kinase</keyword>
<keyword evidence="6" id="KW-0732">Signal</keyword>
<comment type="catalytic activity">
    <reaction evidence="13">
        <text>L-threonyl-[protein] + ATP = O-phospho-L-threonyl-[protein] + ADP + H(+)</text>
        <dbReference type="Rhea" id="RHEA:46608"/>
        <dbReference type="Rhea" id="RHEA-COMP:11060"/>
        <dbReference type="Rhea" id="RHEA-COMP:11605"/>
        <dbReference type="ChEBI" id="CHEBI:15378"/>
        <dbReference type="ChEBI" id="CHEBI:30013"/>
        <dbReference type="ChEBI" id="CHEBI:30616"/>
        <dbReference type="ChEBI" id="CHEBI:61977"/>
        <dbReference type="ChEBI" id="CHEBI:456216"/>
        <dbReference type="EC" id="2.7.11.1"/>
    </reaction>
</comment>
<dbReference type="InterPro" id="IPR000719">
    <property type="entry name" value="Prot_kinase_dom"/>
</dbReference>
<sequence length="114" mass="13573">MLISWVYLVFCFKKSKRDLVYKFMLHVSLDRFIYDKRLHHQNHRLEWKALYDIALGIAKGLNLLHQGCNTRVLYFNIKPHNIFLDGNFYPKISDFGLSKLFETKESIISMSCAR</sequence>
<keyword evidence="12" id="KW-0325">Glycoprotein</keyword>
<keyword evidence="10" id="KW-1133">Transmembrane helix</keyword>
<dbReference type="GO" id="GO:0016020">
    <property type="term" value="C:membrane"/>
    <property type="evidence" value="ECO:0007669"/>
    <property type="project" value="UniProtKB-SubCell"/>
</dbReference>
<dbReference type="GO" id="GO:0004674">
    <property type="term" value="F:protein serine/threonine kinase activity"/>
    <property type="evidence" value="ECO:0007669"/>
    <property type="project" value="UniProtKB-KW"/>
</dbReference>
<comment type="catalytic activity">
    <reaction evidence="14">
        <text>L-seryl-[protein] + ATP = O-phospho-L-seryl-[protein] + ADP + H(+)</text>
        <dbReference type="Rhea" id="RHEA:17989"/>
        <dbReference type="Rhea" id="RHEA-COMP:9863"/>
        <dbReference type="Rhea" id="RHEA-COMP:11604"/>
        <dbReference type="ChEBI" id="CHEBI:15378"/>
        <dbReference type="ChEBI" id="CHEBI:29999"/>
        <dbReference type="ChEBI" id="CHEBI:30616"/>
        <dbReference type="ChEBI" id="CHEBI:83421"/>
        <dbReference type="ChEBI" id="CHEBI:456216"/>
        <dbReference type="EC" id="2.7.11.1"/>
    </reaction>
</comment>
<evidence type="ECO:0000256" key="5">
    <source>
        <dbReference type="ARBA" id="ARBA00022692"/>
    </source>
</evidence>
<accession>A0A7J9EAV4</accession>
<organism evidence="16 17">
    <name type="scientific">Gossypium trilobum</name>
    <dbReference type="NCBI Taxonomy" id="34281"/>
    <lineage>
        <taxon>Eukaryota</taxon>
        <taxon>Viridiplantae</taxon>
        <taxon>Streptophyta</taxon>
        <taxon>Embryophyta</taxon>
        <taxon>Tracheophyta</taxon>
        <taxon>Spermatophyta</taxon>
        <taxon>Magnoliopsida</taxon>
        <taxon>eudicotyledons</taxon>
        <taxon>Gunneridae</taxon>
        <taxon>Pentapetalae</taxon>
        <taxon>rosids</taxon>
        <taxon>malvids</taxon>
        <taxon>Malvales</taxon>
        <taxon>Malvaceae</taxon>
        <taxon>Malvoideae</taxon>
        <taxon>Gossypium</taxon>
    </lineage>
</organism>
<dbReference type="AlphaFoldDB" id="A0A7J9EAV4"/>
<proteinExistence type="predicted"/>
<evidence type="ECO:0000256" key="12">
    <source>
        <dbReference type="ARBA" id="ARBA00023180"/>
    </source>
</evidence>
<evidence type="ECO:0000256" key="8">
    <source>
        <dbReference type="ARBA" id="ARBA00022777"/>
    </source>
</evidence>
<evidence type="ECO:0000313" key="16">
    <source>
        <dbReference type="EMBL" id="MBA0769958.1"/>
    </source>
</evidence>
<dbReference type="PROSITE" id="PS50011">
    <property type="entry name" value="PROTEIN_KINASE_DOM"/>
    <property type="match status" value="1"/>
</dbReference>
<keyword evidence="7" id="KW-0547">Nucleotide-binding</keyword>
<evidence type="ECO:0000259" key="15">
    <source>
        <dbReference type="PROSITE" id="PS50011"/>
    </source>
</evidence>
<evidence type="ECO:0000256" key="14">
    <source>
        <dbReference type="ARBA" id="ARBA00048679"/>
    </source>
</evidence>
<dbReference type="EC" id="2.7.11.1" evidence="2"/>
<evidence type="ECO:0000256" key="9">
    <source>
        <dbReference type="ARBA" id="ARBA00022840"/>
    </source>
</evidence>
<feature type="domain" description="Protein kinase" evidence="15">
    <location>
        <begin position="1"/>
        <end position="114"/>
    </location>
</feature>
<dbReference type="SUPFAM" id="SSF56112">
    <property type="entry name" value="Protein kinase-like (PK-like)"/>
    <property type="match status" value="1"/>
</dbReference>
<dbReference type="InterPro" id="IPR011009">
    <property type="entry name" value="Kinase-like_dom_sf"/>
</dbReference>
<dbReference type="EMBL" id="JABEZW010000007">
    <property type="protein sequence ID" value="MBA0769958.1"/>
    <property type="molecule type" value="Genomic_DNA"/>
</dbReference>
<comment type="subcellular location">
    <subcellularLocation>
        <location evidence="1">Membrane</location>
        <topology evidence="1">Single-pass type I membrane protein</topology>
    </subcellularLocation>
</comment>
<keyword evidence="9" id="KW-0067">ATP-binding</keyword>
<reference evidence="16 17" key="1">
    <citation type="journal article" date="2019" name="Genome Biol. Evol.">
        <title>Insights into the evolution of the New World diploid cottons (Gossypium, subgenus Houzingenia) based on genome sequencing.</title>
        <authorList>
            <person name="Grover C.E."/>
            <person name="Arick M.A. 2nd"/>
            <person name="Thrash A."/>
            <person name="Conover J.L."/>
            <person name="Sanders W.S."/>
            <person name="Peterson D.G."/>
            <person name="Frelichowski J.E."/>
            <person name="Scheffler J.A."/>
            <person name="Scheffler B.E."/>
            <person name="Wendel J.F."/>
        </authorList>
    </citation>
    <scope>NUCLEOTIDE SEQUENCE [LARGE SCALE GENOMIC DNA]</scope>
    <source>
        <strain evidence="16">8</strain>
        <tissue evidence="16">Leaf</tissue>
    </source>
</reference>
<evidence type="ECO:0000256" key="10">
    <source>
        <dbReference type="ARBA" id="ARBA00022989"/>
    </source>
</evidence>
<evidence type="ECO:0000313" key="17">
    <source>
        <dbReference type="Proteomes" id="UP000593568"/>
    </source>
</evidence>
<keyword evidence="4" id="KW-0808">Transferase</keyword>
<evidence type="ECO:0000256" key="6">
    <source>
        <dbReference type="ARBA" id="ARBA00022729"/>
    </source>
</evidence>
<keyword evidence="17" id="KW-1185">Reference proteome</keyword>
<name>A0A7J9EAV4_9ROSI</name>
<evidence type="ECO:0000256" key="13">
    <source>
        <dbReference type="ARBA" id="ARBA00047899"/>
    </source>
</evidence>
<dbReference type="PANTHER" id="PTHR27009">
    <property type="entry name" value="RUST RESISTANCE KINASE LR10-RELATED"/>
    <property type="match status" value="1"/>
</dbReference>
<dbReference type="Gene3D" id="1.10.510.10">
    <property type="entry name" value="Transferase(Phosphotransferase) domain 1"/>
    <property type="match status" value="1"/>
</dbReference>
<dbReference type="InterPro" id="IPR045874">
    <property type="entry name" value="LRK10/LRL21-25-like"/>
</dbReference>
<evidence type="ECO:0000256" key="7">
    <source>
        <dbReference type="ARBA" id="ARBA00022741"/>
    </source>
</evidence>
<keyword evidence="3" id="KW-0723">Serine/threonine-protein kinase</keyword>
<dbReference type="GO" id="GO:0005524">
    <property type="term" value="F:ATP binding"/>
    <property type="evidence" value="ECO:0007669"/>
    <property type="project" value="UniProtKB-KW"/>
</dbReference>
<evidence type="ECO:0000256" key="4">
    <source>
        <dbReference type="ARBA" id="ARBA00022679"/>
    </source>
</evidence>
<keyword evidence="5" id="KW-0812">Transmembrane</keyword>
<evidence type="ECO:0000256" key="2">
    <source>
        <dbReference type="ARBA" id="ARBA00012513"/>
    </source>
</evidence>
<protein>
    <recommendedName>
        <fullName evidence="2">non-specific serine/threonine protein kinase</fullName>
        <ecNumber evidence="2">2.7.11.1</ecNumber>
    </recommendedName>
</protein>
<dbReference type="Proteomes" id="UP000593568">
    <property type="component" value="Unassembled WGS sequence"/>
</dbReference>
<evidence type="ECO:0000256" key="3">
    <source>
        <dbReference type="ARBA" id="ARBA00022527"/>
    </source>
</evidence>
<comment type="caution">
    <text evidence="16">The sequence shown here is derived from an EMBL/GenBank/DDBJ whole genome shotgun (WGS) entry which is preliminary data.</text>
</comment>
<evidence type="ECO:0000256" key="1">
    <source>
        <dbReference type="ARBA" id="ARBA00004479"/>
    </source>
</evidence>
<gene>
    <name evidence="16" type="ORF">Gotri_018643</name>
</gene>
<dbReference type="FunFam" id="1.10.510.10:FF:001023">
    <property type="entry name" value="Os07g0541700 protein"/>
    <property type="match status" value="1"/>
</dbReference>
<evidence type="ECO:0000256" key="11">
    <source>
        <dbReference type="ARBA" id="ARBA00023136"/>
    </source>
</evidence>
<dbReference type="Pfam" id="PF00069">
    <property type="entry name" value="Pkinase"/>
    <property type="match status" value="1"/>
</dbReference>
<keyword evidence="11" id="KW-0472">Membrane</keyword>